<dbReference type="STRING" id="1349421.OI18_07035"/>
<evidence type="ECO:0000256" key="1">
    <source>
        <dbReference type="SAM" id="SignalP"/>
    </source>
</evidence>
<evidence type="ECO:0008006" key="4">
    <source>
        <dbReference type="Google" id="ProtNLM"/>
    </source>
</evidence>
<feature type="chain" id="PRO_5002153084" description="CHRD domain-containing protein" evidence="1">
    <location>
        <begin position="20"/>
        <end position="164"/>
    </location>
</feature>
<dbReference type="PROSITE" id="PS51257">
    <property type="entry name" value="PROKAR_LIPOPROTEIN"/>
    <property type="match status" value="1"/>
</dbReference>
<proteinExistence type="predicted"/>
<protein>
    <recommendedName>
        <fullName evidence="4">CHRD domain-containing protein</fullName>
    </recommendedName>
</protein>
<feature type="signal peptide" evidence="1">
    <location>
        <begin position="1"/>
        <end position="19"/>
    </location>
</feature>
<dbReference type="Proteomes" id="UP000031408">
    <property type="component" value="Unassembled WGS sequence"/>
</dbReference>
<dbReference type="RefSeq" id="WP_152616757.1">
    <property type="nucleotide sequence ID" value="NZ_JSVC01000007.1"/>
</dbReference>
<evidence type="ECO:0000313" key="2">
    <source>
        <dbReference type="EMBL" id="KIC95346.1"/>
    </source>
</evidence>
<keyword evidence="1" id="KW-0732">Signal</keyword>
<keyword evidence="3" id="KW-1185">Reference proteome</keyword>
<gene>
    <name evidence="2" type="ORF">OI18_07035</name>
</gene>
<dbReference type="EMBL" id="JSVC01000007">
    <property type="protein sequence ID" value="KIC95346.1"/>
    <property type="molecule type" value="Genomic_DNA"/>
</dbReference>
<organism evidence="2 3">
    <name type="scientific">Flavihumibacter solisilvae</name>
    <dbReference type="NCBI Taxonomy" id="1349421"/>
    <lineage>
        <taxon>Bacteria</taxon>
        <taxon>Pseudomonadati</taxon>
        <taxon>Bacteroidota</taxon>
        <taxon>Chitinophagia</taxon>
        <taxon>Chitinophagales</taxon>
        <taxon>Chitinophagaceae</taxon>
        <taxon>Flavihumibacter</taxon>
    </lineage>
</organism>
<dbReference type="AlphaFoldDB" id="A0A0C1L766"/>
<comment type="caution">
    <text evidence="2">The sequence shown here is derived from an EMBL/GenBank/DDBJ whole genome shotgun (WGS) entry which is preliminary data.</text>
</comment>
<evidence type="ECO:0000313" key="3">
    <source>
        <dbReference type="Proteomes" id="UP000031408"/>
    </source>
</evidence>
<dbReference type="OrthoDB" id="1451403at2"/>
<name>A0A0C1L766_9BACT</name>
<reference evidence="2 3" key="1">
    <citation type="submission" date="2014-11" db="EMBL/GenBank/DDBJ databases">
        <title>Genome sequence of Flavihumibacter solisilvae 3-3.</title>
        <authorList>
            <person name="Zhou G."/>
            <person name="Li M."/>
            <person name="Wang G."/>
        </authorList>
    </citation>
    <scope>NUCLEOTIDE SEQUENCE [LARGE SCALE GENOMIC DNA]</scope>
    <source>
        <strain evidence="2 3">3-3</strain>
    </source>
</reference>
<sequence length="164" mass="17863">MKTNPTLGLLLLSFTTVFAMSCNKNDGYSEEKPKEEIEVPVPAAVSTKISLFQNLTSSETETGVFSITKHSNGNASVKVVMHEAFRKAGEQYKTSLVAYNVDSETDHVYAELGEVNGANGIGGKTLVTMKDQTVPLTYDMLNDFKGFKIRITKGAKTISEGMIQ</sequence>
<accession>A0A0C1L766</accession>